<dbReference type="PANTHER" id="PTHR40606:SF1">
    <property type="entry name" value="UPF0339 PROTEIN YEGP"/>
    <property type="match status" value="1"/>
</dbReference>
<evidence type="ECO:0000259" key="1">
    <source>
        <dbReference type="Pfam" id="PF07411"/>
    </source>
</evidence>
<evidence type="ECO:0000313" key="3">
    <source>
        <dbReference type="Proteomes" id="UP001499854"/>
    </source>
</evidence>
<dbReference type="Proteomes" id="UP001499854">
    <property type="component" value="Unassembled WGS sequence"/>
</dbReference>
<gene>
    <name evidence="2" type="ORF">GCM10009838_53110</name>
</gene>
<reference evidence="3" key="1">
    <citation type="journal article" date="2019" name="Int. J. Syst. Evol. Microbiol.">
        <title>The Global Catalogue of Microorganisms (GCM) 10K type strain sequencing project: providing services to taxonomists for standard genome sequencing and annotation.</title>
        <authorList>
            <consortium name="The Broad Institute Genomics Platform"/>
            <consortium name="The Broad Institute Genome Sequencing Center for Infectious Disease"/>
            <person name="Wu L."/>
            <person name="Ma J."/>
        </authorList>
    </citation>
    <scope>NUCLEOTIDE SEQUENCE [LARGE SCALE GENOMIC DNA]</scope>
    <source>
        <strain evidence="3">JCM 16013</strain>
    </source>
</reference>
<dbReference type="SUPFAM" id="SSF160113">
    <property type="entry name" value="YegP-like"/>
    <property type="match status" value="1"/>
</dbReference>
<dbReference type="RefSeq" id="WP_344659835.1">
    <property type="nucleotide sequence ID" value="NZ_BAAAQM010000033.1"/>
</dbReference>
<dbReference type="PANTHER" id="PTHR40606">
    <property type="match status" value="1"/>
</dbReference>
<comment type="caution">
    <text evidence="2">The sequence shown here is derived from an EMBL/GenBank/DDBJ whole genome shotgun (WGS) entry which is preliminary data.</text>
</comment>
<dbReference type="InterPro" id="IPR036913">
    <property type="entry name" value="YegP-like_sf"/>
</dbReference>
<organism evidence="2 3">
    <name type="scientific">Catenulispora subtropica</name>
    <dbReference type="NCBI Taxonomy" id="450798"/>
    <lineage>
        <taxon>Bacteria</taxon>
        <taxon>Bacillati</taxon>
        <taxon>Actinomycetota</taxon>
        <taxon>Actinomycetes</taxon>
        <taxon>Catenulisporales</taxon>
        <taxon>Catenulisporaceae</taxon>
        <taxon>Catenulispora</taxon>
    </lineage>
</organism>
<sequence>MAGKFEVYKDKAGKFRFRLKAGNGQIIATGEAYESKTALMNGIESIRSNAAMAELVDMSDAPAPAAMQR</sequence>
<dbReference type="Pfam" id="PF07411">
    <property type="entry name" value="DUF1508"/>
    <property type="match status" value="1"/>
</dbReference>
<dbReference type="Gene3D" id="3.30.160.160">
    <property type="entry name" value="YegP-like"/>
    <property type="match status" value="1"/>
</dbReference>
<evidence type="ECO:0000313" key="2">
    <source>
        <dbReference type="EMBL" id="GAA1984544.1"/>
    </source>
</evidence>
<dbReference type="InterPro" id="IPR010879">
    <property type="entry name" value="DUF1508"/>
</dbReference>
<accession>A0ABP5DQ65</accession>
<keyword evidence="3" id="KW-1185">Reference proteome</keyword>
<name>A0ABP5DQ65_9ACTN</name>
<dbReference type="EMBL" id="BAAAQM010000033">
    <property type="protein sequence ID" value="GAA1984544.1"/>
    <property type="molecule type" value="Genomic_DNA"/>
</dbReference>
<feature type="domain" description="DUF1508" evidence="1">
    <location>
        <begin position="10"/>
        <end position="57"/>
    </location>
</feature>
<dbReference type="InterPro" id="IPR051141">
    <property type="entry name" value="UPF0339_domain"/>
</dbReference>
<protein>
    <submittedName>
        <fullName evidence="2">YegP family protein</fullName>
    </submittedName>
</protein>
<proteinExistence type="predicted"/>